<name>A0AAF1BMK9_9TREE</name>
<reference evidence="1" key="1">
    <citation type="submission" date="2023-10" db="EMBL/GenBank/DDBJ databases">
        <authorList>
            <person name="Noh H."/>
        </authorList>
    </citation>
    <scope>NUCLEOTIDE SEQUENCE</scope>
    <source>
        <strain evidence="1">DUCC4014</strain>
    </source>
</reference>
<dbReference type="EMBL" id="CP086718">
    <property type="protein sequence ID" value="WOO83520.1"/>
    <property type="molecule type" value="Genomic_DNA"/>
</dbReference>
<dbReference type="Proteomes" id="UP000827549">
    <property type="component" value="Chromosome 5"/>
</dbReference>
<organism evidence="1 2">
    <name type="scientific">Vanrija pseudolonga</name>
    <dbReference type="NCBI Taxonomy" id="143232"/>
    <lineage>
        <taxon>Eukaryota</taxon>
        <taxon>Fungi</taxon>
        <taxon>Dikarya</taxon>
        <taxon>Basidiomycota</taxon>
        <taxon>Agaricomycotina</taxon>
        <taxon>Tremellomycetes</taxon>
        <taxon>Trichosporonales</taxon>
        <taxon>Trichosporonaceae</taxon>
        <taxon>Vanrija</taxon>
    </lineage>
</organism>
<proteinExistence type="predicted"/>
<accession>A0AAF1BMK9</accession>
<dbReference type="GeneID" id="87810213"/>
<evidence type="ECO:0000313" key="2">
    <source>
        <dbReference type="Proteomes" id="UP000827549"/>
    </source>
</evidence>
<gene>
    <name evidence="1" type="ORF">LOC62_05G007038</name>
</gene>
<dbReference type="AlphaFoldDB" id="A0AAF1BMK9"/>
<protein>
    <submittedName>
        <fullName evidence="1">Uncharacterized protein</fullName>
    </submittedName>
</protein>
<evidence type="ECO:0000313" key="1">
    <source>
        <dbReference type="EMBL" id="WOO83520.1"/>
    </source>
</evidence>
<sequence length="357" mass="38149">MVERAAGDSNAVASQRSAGRRVAGAVLDASAFPHILERVTAFADHNTLLALRGTSRGGYDAAEARLFAHVVLKIPYDTSVADKYNELHWTTGDGRRLPGFPVRTDAEWAAQVQLGGVPRALLALARVRVLDLHRVPECLVAALPPLLQVPTVRVLDMVGAVRGLAHTLVVFPSAGGTSFFAPTTRRVVHHGGADSWPTRYLVRDDGASGAGAGAGPPRGPVSYTQRSGAALARRDEVLVFGPRRPRGWNTPGDDVWGWSSIGVELGEVLRTGSTVTLVGYACGARPRAEHDLVDEVRAWLAGRAGSWFTGTTDDPLSEEDAHTLAHSIMFVSRAQWEAGLGEHQAAVFEVPPEWDGT</sequence>
<dbReference type="RefSeq" id="XP_062629546.1">
    <property type="nucleotide sequence ID" value="XM_062773562.1"/>
</dbReference>
<keyword evidence="2" id="KW-1185">Reference proteome</keyword>